<feature type="domain" description="N-acetyltransferase" evidence="2">
    <location>
        <begin position="134"/>
        <end position="272"/>
    </location>
</feature>
<dbReference type="PROSITE" id="PS51186">
    <property type="entry name" value="GNAT"/>
    <property type="match status" value="1"/>
</dbReference>
<dbReference type="SUPFAM" id="SSF55729">
    <property type="entry name" value="Acyl-CoA N-acyltransferases (Nat)"/>
    <property type="match status" value="1"/>
</dbReference>
<keyword evidence="1" id="KW-0012">Acyltransferase</keyword>
<dbReference type="GO" id="GO:0005739">
    <property type="term" value="C:mitochondrion"/>
    <property type="evidence" value="ECO:0007669"/>
    <property type="project" value="InterPro"/>
</dbReference>
<dbReference type="PANTHER" id="PTHR15298:SF1">
    <property type="entry name" value="GLYCINE N-ACYLTRANSFERASE-LIKE PROTEIN"/>
    <property type="match status" value="1"/>
</dbReference>
<dbReference type="InterPro" id="IPR010313">
    <property type="entry name" value="Glycine_N-acyltransferase"/>
</dbReference>
<gene>
    <name evidence="3" type="ORF">MNOR_LOCUS7353</name>
</gene>
<organism evidence="3 4">
    <name type="scientific">Meganyctiphanes norvegica</name>
    <name type="common">Northern krill</name>
    <name type="synonym">Thysanopoda norvegica</name>
    <dbReference type="NCBI Taxonomy" id="48144"/>
    <lineage>
        <taxon>Eukaryota</taxon>
        <taxon>Metazoa</taxon>
        <taxon>Ecdysozoa</taxon>
        <taxon>Arthropoda</taxon>
        <taxon>Crustacea</taxon>
        <taxon>Multicrustacea</taxon>
        <taxon>Malacostraca</taxon>
        <taxon>Eumalacostraca</taxon>
        <taxon>Eucarida</taxon>
        <taxon>Euphausiacea</taxon>
        <taxon>Euphausiidae</taxon>
        <taxon>Meganyctiphanes</taxon>
    </lineage>
</organism>
<name>A0AAV2Q4G3_MEGNR</name>
<dbReference type="Gene3D" id="3.40.630.30">
    <property type="match status" value="1"/>
</dbReference>
<reference evidence="3 4" key="1">
    <citation type="submission" date="2024-05" db="EMBL/GenBank/DDBJ databases">
        <authorList>
            <person name="Wallberg A."/>
        </authorList>
    </citation>
    <scope>NUCLEOTIDE SEQUENCE [LARGE SCALE GENOMIC DNA]</scope>
</reference>
<keyword evidence="1" id="KW-0808">Transferase</keyword>
<dbReference type="InterPro" id="IPR016181">
    <property type="entry name" value="Acyl_CoA_acyltransferase"/>
</dbReference>
<comment type="caution">
    <text evidence="3">The sequence shown here is derived from an EMBL/GenBank/DDBJ whole genome shotgun (WGS) entry which is preliminary data.</text>
</comment>
<dbReference type="Pfam" id="PF08445">
    <property type="entry name" value="FR47"/>
    <property type="match status" value="1"/>
</dbReference>
<dbReference type="InterPro" id="IPR013653">
    <property type="entry name" value="GCN5-like_dom"/>
</dbReference>
<dbReference type="EMBL" id="CAXKWB010003212">
    <property type="protein sequence ID" value="CAL4068551.1"/>
    <property type="molecule type" value="Genomic_DNA"/>
</dbReference>
<dbReference type="PANTHER" id="PTHR15298">
    <property type="entry name" value="L-COA N-ACYLTRANSFERASE-RELATED"/>
    <property type="match status" value="1"/>
</dbReference>
<evidence type="ECO:0000313" key="3">
    <source>
        <dbReference type="EMBL" id="CAL4068551.1"/>
    </source>
</evidence>
<feature type="non-terminal residue" evidence="3">
    <location>
        <position position="1"/>
    </location>
</feature>
<dbReference type="GO" id="GO:0047961">
    <property type="term" value="F:glycine N-acyltransferase activity"/>
    <property type="evidence" value="ECO:0007669"/>
    <property type="project" value="InterPro"/>
</dbReference>
<accession>A0AAV2Q4G3</accession>
<dbReference type="AlphaFoldDB" id="A0AAV2Q4G3"/>
<evidence type="ECO:0000256" key="1">
    <source>
        <dbReference type="RuleBase" id="RU368002"/>
    </source>
</evidence>
<dbReference type="Proteomes" id="UP001497623">
    <property type="component" value="Unassembled WGS sequence"/>
</dbReference>
<dbReference type="EC" id="2.3.1.-" evidence="1"/>
<protein>
    <recommendedName>
        <fullName evidence="1">Glycine N-acyltransferase-like protein</fullName>
        <ecNumber evidence="1">2.3.1.-</ecNumber>
    </recommendedName>
</protein>
<sequence length="272" mass="30976">LYNSLLIHDRGYCSHFEFYTHRGKPEDSHILMSKYKDPNSPTDMFMFHCLPDEAPLLLQALDETQLVNWHKNINFMALPPFLLHELRQKLQVKAELDAPVIELPHNVFIYTPGVEVQCPAEFCVGKLGNAGLHKMFNSWTHNIHFDINLFSSMVKSGLGYGVYSSHLSSSRIPEVDKISTAEDSDVPVAWITLCPYGQMGLLETEEGYRRQGLGGLVTQVSAQMLDREGFVAQAMVDEANEKSQRMFQKLGWRVGFTCTILVKSKNKLKFKY</sequence>
<comment type="similarity">
    <text evidence="1">Belongs to the glycine N-acyltransferase family.</text>
</comment>
<evidence type="ECO:0000313" key="4">
    <source>
        <dbReference type="Proteomes" id="UP001497623"/>
    </source>
</evidence>
<dbReference type="InterPro" id="IPR000182">
    <property type="entry name" value="GNAT_dom"/>
</dbReference>
<proteinExistence type="inferred from homology"/>
<evidence type="ECO:0000259" key="2">
    <source>
        <dbReference type="PROSITE" id="PS51186"/>
    </source>
</evidence>
<keyword evidence="4" id="KW-1185">Reference proteome</keyword>